<dbReference type="InterPro" id="IPR005741">
    <property type="entry name" value="TopoIV_A_Gpos"/>
</dbReference>
<evidence type="ECO:0000256" key="7">
    <source>
        <dbReference type="ARBA" id="ARBA00063644"/>
    </source>
</evidence>
<dbReference type="InterPro" id="IPR006691">
    <property type="entry name" value="GyrA/parC_rep"/>
</dbReference>
<comment type="subunit">
    <text evidence="7 8">Heterotetramer composed of ParC and ParE.</text>
</comment>
<keyword evidence="3 8" id="KW-0799">Topoisomerase</keyword>
<keyword evidence="4 8" id="KW-0238">DNA-binding</keyword>
<dbReference type="SMART" id="SM00434">
    <property type="entry name" value="TOP4c"/>
    <property type="match status" value="1"/>
</dbReference>
<evidence type="ECO:0000256" key="4">
    <source>
        <dbReference type="ARBA" id="ARBA00023125"/>
    </source>
</evidence>
<dbReference type="HAMAP" id="MF_00937">
    <property type="entry name" value="ParC_type2"/>
    <property type="match status" value="1"/>
</dbReference>
<dbReference type="RefSeq" id="WP_002909686.1">
    <property type="nucleotide sequence ID" value="NZ_GL872442.1"/>
</dbReference>
<sequence length="816" mass="91977">MSNIQNMSLEDIMGERFGRYSKYIIQERALPDIRDGLKPVQRRILYSMNKDGNTFDKGYRKSAKSVGNIMGNFHPHGDSSIYDAMVRMSQDWKNREILVEMHGNNGSMDGDPPAAMRYTEARLSEMAGYLLQDIEKDTVPFAWNFDDTEKEPTVLPAAFPNLLVNGATGISAGYATDIPPHNLAEVIDAVIYMIDHPSAKVDKLMEFLPGPDFPTGAIVQGRDEIKKAYETGKGRVVVRSRTEIENLKGGKEQIVITEIPYEINKAVLVKKIDDVRVNNKVAGIAEVRDESDRDGLRIAIELKKDANTELILNYLFKYTDLQVNYNFNMVAIDNFTPRLVGIVPILTSYIAHRKEIILARSRFDKAKAEKRLHIVEGLIRVISILDEVIALIRASENKADAKENLKVSYDFTEEQAEAIVTLQLYRLTNTDVVVLEEEEAELREKIAMLAAIIGDERTMYNLMKRELRDVKKKFGNPRLSELQDTANAIEIDTASLIVEEETYVSVTRSGYIKRTSPRSFSASTLEEMGKRDDDRLIFVSPAKTTQHLLIFTSLGNVIYRPVHELSDIRWKEIGEHLSQTISNFDTKEEVIYTELLDSFEEGTYFAATKLGQIKRVERKEFSPWRTYKSKSLKFAKLKNEDDRVIALAPIKLDDVMLVTKNGYALRFNIEEVPVIGAKAAGVKAINLKKDDVLAAAFIANTDSLYLLTQRGSLKRMAVADIPVTSRANRGLQVLRELKAKPHRVFVAGPVYGEAVDFDLFTTEAEASEEQILQVLSNKGTAYEINLADLSLSERTSNGSFISDTISDEEVFSAYIK</sequence>
<dbReference type="Pfam" id="PF00521">
    <property type="entry name" value="DNA_topoisoIV"/>
    <property type="match status" value="1"/>
</dbReference>
<dbReference type="Proteomes" id="UP000003530">
    <property type="component" value="Unassembled WGS sequence"/>
</dbReference>
<dbReference type="InterPro" id="IPR002205">
    <property type="entry name" value="Topo_IIA_dom_A"/>
</dbReference>
<comment type="function">
    <text evidence="8">Topoisomerase IV is essential for chromosome segregation. It relaxes supercoiled DNA. Performs the decatenation events required during the replication of a circular DNA molecule.</text>
</comment>
<dbReference type="EC" id="5.6.2.2" evidence="8"/>
<feature type="site" description="Interaction with DNA" evidence="8">
    <location>
        <position position="93"/>
    </location>
</feature>
<evidence type="ECO:0000313" key="11">
    <source>
        <dbReference type="EMBL" id="EGD36366.1"/>
    </source>
</evidence>
<dbReference type="GO" id="GO:0005694">
    <property type="term" value="C:chromosome"/>
    <property type="evidence" value="ECO:0007669"/>
    <property type="project" value="InterPro"/>
</dbReference>
<dbReference type="NCBIfam" id="NF004044">
    <property type="entry name" value="PRK05561.1"/>
    <property type="match status" value="1"/>
</dbReference>
<dbReference type="GO" id="GO:0005737">
    <property type="term" value="C:cytoplasm"/>
    <property type="evidence" value="ECO:0007669"/>
    <property type="project" value="TreeGrafter"/>
</dbReference>
<dbReference type="PATRIC" id="fig|888811.3.peg.1225"/>
<comment type="caution">
    <text evidence="11">The sequence shown here is derived from an EMBL/GenBank/DDBJ whole genome shotgun (WGS) entry which is preliminary data.</text>
</comment>
<dbReference type="InterPro" id="IPR035516">
    <property type="entry name" value="Gyrase/topoIV_suA_C"/>
</dbReference>
<dbReference type="PANTHER" id="PTHR43493">
    <property type="entry name" value="DNA GYRASE/TOPOISOMERASE SUBUNIT A"/>
    <property type="match status" value="1"/>
</dbReference>
<feature type="domain" description="Topo IIA-type catalytic" evidence="10">
    <location>
        <begin position="30"/>
        <end position="496"/>
    </location>
</feature>
<dbReference type="GO" id="GO:0019897">
    <property type="term" value="C:extrinsic component of plasma membrane"/>
    <property type="evidence" value="ECO:0007669"/>
    <property type="project" value="UniProtKB-UniRule"/>
</dbReference>
<dbReference type="InterPro" id="IPR013760">
    <property type="entry name" value="Topo_IIA-like_dom_sf"/>
</dbReference>
<gene>
    <name evidence="8 11" type="primary">parC</name>
    <name evidence="11" type="ORF">HMPREF9383_1248</name>
</gene>
<keyword evidence="2 8" id="KW-1003">Cell membrane</keyword>
<feature type="site" description="Transition state stabilizer" evidence="8">
    <location>
        <position position="117"/>
    </location>
</feature>
<dbReference type="Gene3D" id="1.10.268.10">
    <property type="entry name" value="Topoisomerase, domain 3"/>
    <property type="match status" value="1"/>
</dbReference>
<evidence type="ECO:0000259" key="10">
    <source>
        <dbReference type="PROSITE" id="PS52040"/>
    </source>
</evidence>
<evidence type="ECO:0000256" key="8">
    <source>
        <dbReference type="HAMAP-Rule" id="MF_00937"/>
    </source>
</evidence>
<dbReference type="AlphaFoldDB" id="F0IM96"/>
<dbReference type="GO" id="GO:0005524">
    <property type="term" value="F:ATP binding"/>
    <property type="evidence" value="ECO:0007669"/>
    <property type="project" value="InterPro"/>
</dbReference>
<evidence type="ECO:0000256" key="6">
    <source>
        <dbReference type="ARBA" id="ARBA00023235"/>
    </source>
</evidence>
<comment type="subcellular location">
    <subcellularLocation>
        <location evidence="8">Cell membrane</location>
        <topology evidence="8">Peripheral membrane protein</topology>
    </subcellularLocation>
</comment>
<reference evidence="11 12" key="1">
    <citation type="submission" date="2011-02" db="EMBL/GenBank/DDBJ databases">
        <authorList>
            <person name="Muzny D."/>
            <person name="Qin X."/>
            <person name="Deng J."/>
            <person name="Jiang H."/>
            <person name="Liu Y."/>
            <person name="Qu J."/>
            <person name="Song X.-Z."/>
            <person name="Zhang L."/>
            <person name="Thornton R."/>
            <person name="Coyle M."/>
            <person name="Francisco L."/>
            <person name="Jackson L."/>
            <person name="Javaid M."/>
            <person name="Korchina V."/>
            <person name="Kovar C."/>
            <person name="Mata R."/>
            <person name="Mathew T."/>
            <person name="Ngo R."/>
            <person name="Nguyen L."/>
            <person name="Nguyen N."/>
            <person name="Okwuonu G."/>
            <person name="Ongeri F."/>
            <person name="Pham C."/>
            <person name="Simmons D."/>
            <person name="Wilczek-Boney K."/>
            <person name="Hale W."/>
            <person name="Jakkamsetti A."/>
            <person name="Pham P."/>
            <person name="Ruth R."/>
            <person name="San Lucas F."/>
            <person name="Warren J."/>
            <person name="Zhang J."/>
            <person name="Zhao Z."/>
            <person name="Zhou C."/>
            <person name="Zhu D."/>
            <person name="Lee S."/>
            <person name="Bess C."/>
            <person name="Blankenburg K."/>
            <person name="Forbes L."/>
            <person name="Fu Q."/>
            <person name="Gubbala S."/>
            <person name="Hirani K."/>
            <person name="Jayaseelan J.C."/>
            <person name="Lara F."/>
            <person name="Munidasa M."/>
            <person name="Palculict T."/>
            <person name="Patil S."/>
            <person name="Pu L.-L."/>
            <person name="Saada N."/>
            <person name="Tang L."/>
            <person name="Weissenberger G."/>
            <person name="Zhu Y."/>
            <person name="Hemphill L."/>
            <person name="Shang Y."/>
            <person name="Youmans B."/>
            <person name="Ayvaz T."/>
            <person name="Ross M."/>
            <person name="Santibanez J."/>
            <person name="Aqrawi P."/>
            <person name="Gross S."/>
            <person name="Joshi V."/>
            <person name="Fowler G."/>
            <person name="Nazareth L."/>
            <person name="Reid J."/>
            <person name="Worley K."/>
            <person name="Petrosino J."/>
            <person name="Highlander S."/>
            <person name="Gibbs R."/>
        </authorList>
    </citation>
    <scope>NUCLEOTIDE SEQUENCE [LARGE SCALE GENOMIC DNA]</scope>
    <source>
        <strain evidence="11 12">SK150</strain>
    </source>
</reference>
<dbReference type="GO" id="GO:0006265">
    <property type="term" value="P:DNA topological change"/>
    <property type="evidence" value="ECO:0007669"/>
    <property type="project" value="UniProtKB-UniRule"/>
</dbReference>
<protein>
    <recommendedName>
        <fullName evidence="8">DNA topoisomerase 4 subunit A</fullName>
        <ecNumber evidence="8">5.6.2.2</ecNumber>
    </recommendedName>
    <alternativeName>
        <fullName evidence="8">Topoisomerase IV subunit A</fullName>
    </alternativeName>
</protein>
<dbReference type="HOGENOM" id="CLU_002977_6_1_9"/>
<dbReference type="Gene3D" id="2.120.10.90">
    <property type="entry name" value="DNA gyrase/topoisomerase IV, subunit A, C-terminal"/>
    <property type="match status" value="1"/>
</dbReference>
<evidence type="ECO:0000256" key="1">
    <source>
        <dbReference type="ARBA" id="ARBA00000185"/>
    </source>
</evidence>
<dbReference type="SUPFAM" id="SSF56719">
    <property type="entry name" value="Type II DNA topoisomerase"/>
    <property type="match status" value="1"/>
</dbReference>
<dbReference type="PANTHER" id="PTHR43493:SF9">
    <property type="entry name" value="DNA TOPOISOMERASE 4 SUBUNIT A"/>
    <property type="match status" value="1"/>
</dbReference>
<comment type="catalytic activity">
    <reaction evidence="1 8 9">
        <text>ATP-dependent breakage, passage and rejoining of double-stranded DNA.</text>
        <dbReference type="EC" id="5.6.2.2"/>
    </reaction>
</comment>
<dbReference type="NCBIfam" id="TIGR01061">
    <property type="entry name" value="parC_Gpos"/>
    <property type="match status" value="1"/>
</dbReference>
<evidence type="ECO:0000256" key="5">
    <source>
        <dbReference type="ARBA" id="ARBA00023136"/>
    </source>
</evidence>
<keyword evidence="5 8" id="KW-0472">Membrane</keyword>
<evidence type="ECO:0000256" key="2">
    <source>
        <dbReference type="ARBA" id="ARBA00022475"/>
    </source>
</evidence>
<dbReference type="CDD" id="cd00187">
    <property type="entry name" value="TOP4c"/>
    <property type="match status" value="1"/>
</dbReference>
<feature type="site" description="Interaction with DNA" evidence="8">
    <location>
        <position position="76"/>
    </location>
</feature>
<dbReference type="GO" id="GO:0007059">
    <property type="term" value="P:chromosome segregation"/>
    <property type="evidence" value="ECO:0007669"/>
    <property type="project" value="UniProtKB-UniRule"/>
</dbReference>
<feature type="active site" description="O-(5'-phospho-DNA)-tyrosine intermediate" evidence="8 9">
    <location>
        <position position="118"/>
    </location>
</feature>
<dbReference type="SUPFAM" id="SSF101904">
    <property type="entry name" value="GyrA/ParC C-terminal domain-like"/>
    <property type="match status" value="1"/>
</dbReference>
<accession>F0IM96</accession>
<dbReference type="FunFam" id="2.120.10.90:FF:000005">
    <property type="entry name" value="DNA topoisomerase 4 subunit A"/>
    <property type="match status" value="1"/>
</dbReference>
<dbReference type="InterPro" id="IPR013757">
    <property type="entry name" value="Topo_IIA_A_a_sf"/>
</dbReference>
<feature type="site" description="Interaction with DNA" evidence="8">
    <location>
        <position position="87"/>
    </location>
</feature>
<dbReference type="PROSITE" id="PS52040">
    <property type="entry name" value="TOPO_IIA"/>
    <property type="match status" value="1"/>
</dbReference>
<name>F0IM96_STRSA</name>
<proteinExistence type="inferred from homology"/>
<dbReference type="EMBL" id="AEXY01000013">
    <property type="protein sequence ID" value="EGD36366.1"/>
    <property type="molecule type" value="Genomic_DNA"/>
</dbReference>
<dbReference type="FunFam" id="1.10.268.10:FF:000001">
    <property type="entry name" value="DNA gyrase subunit A"/>
    <property type="match status" value="1"/>
</dbReference>
<dbReference type="GO" id="GO:0009330">
    <property type="term" value="C:DNA topoisomerase type II (double strand cut, ATP-hydrolyzing) complex"/>
    <property type="evidence" value="ECO:0007669"/>
    <property type="project" value="TreeGrafter"/>
</dbReference>
<dbReference type="Gene3D" id="3.30.1360.40">
    <property type="match status" value="1"/>
</dbReference>
<dbReference type="InterPro" id="IPR013758">
    <property type="entry name" value="Topo_IIA_A/C_ab"/>
</dbReference>
<dbReference type="GO" id="GO:0034335">
    <property type="term" value="F:DNA negative supercoiling activity"/>
    <property type="evidence" value="ECO:0007669"/>
    <property type="project" value="UniProtKB-ARBA"/>
</dbReference>
<evidence type="ECO:0000256" key="3">
    <source>
        <dbReference type="ARBA" id="ARBA00023029"/>
    </source>
</evidence>
<dbReference type="FunFam" id="3.30.1360.40:FF:000002">
    <property type="entry name" value="DNA gyrase subunit A"/>
    <property type="match status" value="1"/>
</dbReference>
<evidence type="ECO:0000313" key="12">
    <source>
        <dbReference type="Proteomes" id="UP000003530"/>
    </source>
</evidence>
<dbReference type="FunFam" id="3.90.199.10:FF:000001">
    <property type="entry name" value="DNA gyrase subunit A"/>
    <property type="match status" value="1"/>
</dbReference>
<organism evidence="11 12">
    <name type="scientific">Streptococcus sanguinis SK150</name>
    <dbReference type="NCBI Taxonomy" id="888811"/>
    <lineage>
        <taxon>Bacteria</taxon>
        <taxon>Bacillati</taxon>
        <taxon>Bacillota</taxon>
        <taxon>Bacilli</taxon>
        <taxon>Lactobacillales</taxon>
        <taxon>Streptococcaceae</taxon>
        <taxon>Streptococcus</taxon>
    </lineage>
</organism>
<dbReference type="InterPro" id="IPR050220">
    <property type="entry name" value="Type_II_DNA_Topoisomerases"/>
</dbReference>
<keyword evidence="6 8" id="KW-0413">Isomerase</keyword>
<dbReference type="GO" id="GO:0003677">
    <property type="term" value="F:DNA binding"/>
    <property type="evidence" value="ECO:0007669"/>
    <property type="project" value="UniProtKB-UniRule"/>
</dbReference>
<dbReference type="Pfam" id="PF03989">
    <property type="entry name" value="DNA_gyraseA_C"/>
    <property type="match status" value="4"/>
</dbReference>
<feature type="site" description="Interaction with DNA" evidence="8">
    <location>
        <position position="38"/>
    </location>
</feature>
<evidence type="ECO:0000256" key="9">
    <source>
        <dbReference type="PROSITE-ProRule" id="PRU01384"/>
    </source>
</evidence>
<feature type="site" description="Interaction with DNA" evidence="8">
    <location>
        <position position="74"/>
    </location>
</feature>
<comment type="similarity">
    <text evidence="8">Belongs to the type II topoisomerase GyrA/ParC subunit family. ParC type 2 subfamily.</text>
</comment>
<dbReference type="Gene3D" id="3.90.199.10">
    <property type="entry name" value="Topoisomerase II, domain 5"/>
    <property type="match status" value="1"/>
</dbReference>